<keyword evidence="1" id="KW-0863">Zinc-finger</keyword>
<accession>A0A8H7XYA5</accession>
<feature type="compositionally biased region" description="Pro residues" evidence="2">
    <location>
        <begin position="244"/>
        <end position="256"/>
    </location>
</feature>
<keyword evidence="1" id="KW-0862">Zinc</keyword>
<feature type="compositionally biased region" description="Pro residues" evidence="2">
    <location>
        <begin position="220"/>
        <end position="236"/>
    </location>
</feature>
<protein>
    <recommendedName>
        <fullName evidence="3">RING-type domain-containing protein</fullName>
    </recommendedName>
</protein>
<feature type="domain" description="RING-type" evidence="3">
    <location>
        <begin position="496"/>
        <end position="535"/>
    </location>
</feature>
<sequence>MPRSANGTGGGGASTTGYDAVPVCAFCIELLNITAAGRHQLKTMSLAKLKKYINSYNIKIDRAVEKDDLIDAIISAKAPNGCLPPANENYYRKYSVPNKPPGRARGFFSRQQGPSSAQNTPPPVPPRSADNMPEFARPDLAPDGPPPPPPPPHATYPPPPPQQQQQQQGYNWQHHPPQPPPRPRSAYGNSAPPPQQPAPGFGYNRPPPPPPQQQYHQQQAPPPPPPPHHSRPPPPQNYQTRPTPRYPSQPPPPPSHTHPQSFPHAYSYGHAHPPPQPQNQYHYHQYTQPPPPPPRQRAASTPSHPPAAATPTPPPPPPPTLDELLAMPTSDISALSISALKAILFTNHVPAGHGQILEKGDLVRKVVTLVEDERAERERMRRIEEREEMERLQREQERREEEERVRMEREEGERERERRAAERARMAQMDGSGGASASASGEGEGGAGEAMVTDEPSASAADSAPQAPTPTPAPAPTRAPPKTQGSASTLERTGLCVICQDEEANIAIVDCGHMAMCRGCSDLVMASSRECPLCRTRIVTEARLLRIFKT</sequence>
<dbReference type="SMART" id="SM00184">
    <property type="entry name" value="RING"/>
    <property type="match status" value="1"/>
</dbReference>
<comment type="caution">
    <text evidence="4">The sequence shown here is derived from an EMBL/GenBank/DDBJ whole genome shotgun (WGS) entry which is preliminary data.</text>
</comment>
<gene>
    <name evidence="4" type="ORF">JR316_006744</name>
</gene>
<dbReference type="PANTHER" id="PTHR14879">
    <property type="entry name" value="CASPASE REGULATOR, RING FINGER DOMAIN-CONTAINING"/>
    <property type="match status" value="1"/>
</dbReference>
<dbReference type="InterPro" id="IPR013083">
    <property type="entry name" value="Znf_RING/FYVE/PHD"/>
</dbReference>
<feature type="compositionally biased region" description="Low complexity" evidence="2">
    <location>
        <begin position="278"/>
        <end position="287"/>
    </location>
</feature>
<feature type="compositionally biased region" description="Basic and acidic residues" evidence="2">
    <location>
        <begin position="387"/>
        <end position="425"/>
    </location>
</feature>
<feature type="compositionally biased region" description="Low complexity" evidence="2">
    <location>
        <begin position="298"/>
        <end position="310"/>
    </location>
</feature>
<dbReference type="Gene3D" id="3.30.40.10">
    <property type="entry name" value="Zinc/RING finger domain, C3HC4 (zinc finger)"/>
    <property type="match status" value="1"/>
</dbReference>
<feature type="compositionally biased region" description="Pro residues" evidence="2">
    <location>
        <begin position="311"/>
        <end position="320"/>
    </location>
</feature>
<dbReference type="SUPFAM" id="SSF57850">
    <property type="entry name" value="RING/U-box"/>
    <property type="match status" value="1"/>
</dbReference>
<feature type="region of interest" description="Disordered" evidence="2">
    <location>
        <begin position="93"/>
        <end position="324"/>
    </location>
</feature>
<dbReference type="OrthoDB" id="3045089at2759"/>
<feature type="compositionally biased region" description="Polar residues" evidence="2">
    <location>
        <begin position="109"/>
        <end position="119"/>
    </location>
</feature>
<dbReference type="Pfam" id="PF13920">
    <property type="entry name" value="zf-C3HC4_3"/>
    <property type="match status" value="1"/>
</dbReference>
<evidence type="ECO:0000256" key="1">
    <source>
        <dbReference type="PROSITE-ProRule" id="PRU00175"/>
    </source>
</evidence>
<reference evidence="4" key="1">
    <citation type="submission" date="2021-02" db="EMBL/GenBank/DDBJ databases">
        <title>Psilocybe cubensis genome.</title>
        <authorList>
            <person name="Mckernan K.J."/>
            <person name="Crawford S."/>
            <person name="Trippe A."/>
            <person name="Kane L.T."/>
            <person name="Mclaughlin S."/>
        </authorList>
    </citation>
    <scope>NUCLEOTIDE SEQUENCE [LARGE SCALE GENOMIC DNA]</scope>
    <source>
        <strain evidence="4">MGC-MH-2018</strain>
    </source>
</reference>
<feature type="compositionally biased region" description="Pro residues" evidence="2">
    <location>
        <begin position="143"/>
        <end position="162"/>
    </location>
</feature>
<dbReference type="InterPro" id="IPR001841">
    <property type="entry name" value="Znf_RING"/>
</dbReference>
<feature type="region of interest" description="Disordered" evidence="2">
    <location>
        <begin position="387"/>
        <end position="489"/>
    </location>
</feature>
<feature type="compositionally biased region" description="Low complexity" evidence="2">
    <location>
        <begin position="456"/>
        <end position="466"/>
    </location>
</feature>
<evidence type="ECO:0000313" key="4">
    <source>
        <dbReference type="EMBL" id="KAG5168151.1"/>
    </source>
</evidence>
<dbReference type="PANTHER" id="PTHR14879:SF5">
    <property type="entry name" value="RING-TYPE DOMAIN-CONTAINING PROTEIN"/>
    <property type="match status" value="1"/>
</dbReference>
<name>A0A8H7XYA5_PSICU</name>
<feature type="compositionally biased region" description="Pro residues" evidence="2">
    <location>
        <begin position="467"/>
        <end position="479"/>
    </location>
</feature>
<dbReference type="AlphaFoldDB" id="A0A8H7XYA5"/>
<evidence type="ECO:0000259" key="3">
    <source>
        <dbReference type="PROSITE" id="PS50089"/>
    </source>
</evidence>
<dbReference type="InterPro" id="IPR051728">
    <property type="entry name" value="RING-FYVE_E3_ubiquitin-ligase"/>
</dbReference>
<dbReference type="GO" id="GO:0008270">
    <property type="term" value="F:zinc ion binding"/>
    <property type="evidence" value="ECO:0007669"/>
    <property type="project" value="UniProtKB-KW"/>
</dbReference>
<evidence type="ECO:0000256" key="2">
    <source>
        <dbReference type="SAM" id="MobiDB-lite"/>
    </source>
</evidence>
<organism evidence="4">
    <name type="scientific">Psilocybe cubensis</name>
    <name type="common">Psychedelic mushroom</name>
    <name type="synonym">Stropharia cubensis</name>
    <dbReference type="NCBI Taxonomy" id="181762"/>
    <lineage>
        <taxon>Eukaryota</taxon>
        <taxon>Fungi</taxon>
        <taxon>Dikarya</taxon>
        <taxon>Basidiomycota</taxon>
        <taxon>Agaricomycotina</taxon>
        <taxon>Agaricomycetes</taxon>
        <taxon>Agaricomycetidae</taxon>
        <taxon>Agaricales</taxon>
        <taxon>Agaricineae</taxon>
        <taxon>Strophariaceae</taxon>
        <taxon>Psilocybe</taxon>
    </lineage>
</organism>
<dbReference type="EMBL" id="JAFIQS010000006">
    <property type="protein sequence ID" value="KAG5168151.1"/>
    <property type="molecule type" value="Genomic_DNA"/>
</dbReference>
<dbReference type="PROSITE" id="PS50089">
    <property type="entry name" value="ZF_RING_2"/>
    <property type="match status" value="1"/>
</dbReference>
<keyword evidence="1" id="KW-0479">Metal-binding</keyword>
<proteinExistence type="predicted"/>